<dbReference type="EMBL" id="FLQY01000366">
    <property type="protein sequence ID" value="SBT10730.1"/>
    <property type="molecule type" value="Genomic_DNA"/>
</dbReference>
<organism evidence="1 2">
    <name type="scientific">Candidatus Propionivibrio aalborgensis</name>
    <dbReference type="NCBI Taxonomy" id="1860101"/>
    <lineage>
        <taxon>Bacteria</taxon>
        <taxon>Pseudomonadati</taxon>
        <taxon>Pseudomonadota</taxon>
        <taxon>Betaproteobacteria</taxon>
        <taxon>Rhodocyclales</taxon>
        <taxon>Rhodocyclaceae</taxon>
        <taxon>Propionivibrio</taxon>
    </lineage>
</organism>
<keyword evidence="2" id="KW-1185">Reference proteome</keyword>
<name>A0A1A8Y0Q1_9RHOO</name>
<sequence>MNSSEEPGEHCFFPAIVCFECDSPIDALVALCVPREEAMDLVAASWRSDESGCVVATVDGGRTVAAIRTPEGRWAACNAFPGAGISTWREAERQLQKLLKRGRRGYVGVQINRPL</sequence>
<dbReference type="AlphaFoldDB" id="A0A1A8Y0Q1"/>
<gene>
    <name evidence="1" type="ORF">PROAA_630008</name>
</gene>
<dbReference type="RefSeq" id="WP_186412301.1">
    <property type="nucleotide sequence ID" value="NZ_FLQY01000366.1"/>
</dbReference>
<evidence type="ECO:0000313" key="1">
    <source>
        <dbReference type="EMBL" id="SBT10730.1"/>
    </source>
</evidence>
<reference evidence="1 2" key="1">
    <citation type="submission" date="2016-06" db="EMBL/GenBank/DDBJ databases">
        <authorList>
            <person name="Kjaerup R.B."/>
            <person name="Dalgaard T.S."/>
            <person name="Juul-Madsen H.R."/>
        </authorList>
    </citation>
    <scope>NUCLEOTIDE SEQUENCE [LARGE SCALE GENOMIC DNA]</scope>
    <source>
        <strain evidence="1">2</strain>
    </source>
</reference>
<dbReference type="Proteomes" id="UP000199600">
    <property type="component" value="Unassembled WGS sequence"/>
</dbReference>
<accession>A0A1A8Y0Q1</accession>
<protein>
    <submittedName>
        <fullName evidence="1">Uncharacterized protein</fullName>
    </submittedName>
</protein>
<evidence type="ECO:0000313" key="2">
    <source>
        <dbReference type="Proteomes" id="UP000199600"/>
    </source>
</evidence>
<proteinExistence type="predicted"/>